<dbReference type="InterPro" id="IPR008995">
    <property type="entry name" value="Mo/tungstate-bd_C_term_dom"/>
</dbReference>
<evidence type="ECO:0000313" key="13">
    <source>
        <dbReference type="Proteomes" id="UP001253439"/>
    </source>
</evidence>
<sequence length="366" mass="40491">MMEIQLHNITKQFDELIAVNDLSMTIKDGEFLTLVGPSGCGKTTTLRMIAGLETPTSGTLEFGGQDMTYASPQERELAFVFQAYALYPHMSARKNMSFALEHTDVPEEEIEQRISETASMLGIEEHLDKNPPNLSGGQQQRVALGRSIVRDPEIFLLDEPLSNLDAKLRVKMRAELQQLHREIQTTTIYVTHDQEEAMTMSDRVAILNNGNLQQIDTPEVVYSQPANRFVAGFIGSPSMNFLDCRFEESSGTIQTDAFAIEAPDDFSGDAATLGIRPEEMTIVPAREGDFSAEVTVFEQIGAYNIVHLEIEELDEAIVAQVDGSKHFDPGDTIGVEIDPKYVHLFDAADEAVYNPPLASEESTALV</sequence>
<dbReference type="AlphaFoldDB" id="A0AAE4JL14"/>
<dbReference type="InterPro" id="IPR015855">
    <property type="entry name" value="ABC_transpr_MalK-like"/>
</dbReference>
<dbReference type="GO" id="GO:0140359">
    <property type="term" value="F:ABC-type transporter activity"/>
    <property type="evidence" value="ECO:0007669"/>
    <property type="project" value="InterPro"/>
</dbReference>
<dbReference type="InterPro" id="IPR013611">
    <property type="entry name" value="Transp-assoc_OB_typ2"/>
</dbReference>
<evidence type="ECO:0000259" key="11">
    <source>
        <dbReference type="PROSITE" id="PS50893"/>
    </source>
</evidence>
<dbReference type="GO" id="GO:0055052">
    <property type="term" value="C:ATP-binding cassette (ABC) transporter complex, substrate-binding subunit-containing"/>
    <property type="evidence" value="ECO:0007669"/>
    <property type="project" value="TreeGrafter"/>
</dbReference>
<dbReference type="PROSITE" id="PS50893">
    <property type="entry name" value="ABC_TRANSPORTER_2"/>
    <property type="match status" value="1"/>
</dbReference>
<dbReference type="GO" id="GO:0008643">
    <property type="term" value="P:carbohydrate transport"/>
    <property type="evidence" value="ECO:0007669"/>
    <property type="project" value="InterPro"/>
</dbReference>
<dbReference type="Pfam" id="PF00005">
    <property type="entry name" value="ABC_tran"/>
    <property type="match status" value="1"/>
</dbReference>
<evidence type="ECO:0000256" key="5">
    <source>
        <dbReference type="ARBA" id="ARBA00050355"/>
    </source>
</evidence>
<dbReference type="SMART" id="SM00382">
    <property type="entry name" value="AAA"/>
    <property type="match status" value="1"/>
</dbReference>
<dbReference type="PROSITE" id="PS00211">
    <property type="entry name" value="ABC_TRANSPORTER_1"/>
    <property type="match status" value="1"/>
</dbReference>
<dbReference type="InterPro" id="IPR003439">
    <property type="entry name" value="ABC_transporter-like_ATP-bd"/>
</dbReference>
<protein>
    <recommendedName>
        <fullName evidence="10">ABC-type D-xylose/L-arabinose transporter</fullName>
        <ecNumber evidence="10">7.5.2.13</ecNumber>
    </recommendedName>
</protein>
<dbReference type="InterPro" id="IPR047641">
    <property type="entry name" value="ABC_transpr_MalK/UgpC-like"/>
</dbReference>
<evidence type="ECO:0000256" key="3">
    <source>
        <dbReference type="ARBA" id="ARBA00022741"/>
    </source>
</evidence>
<dbReference type="EMBL" id="JAMQOM010000019">
    <property type="protein sequence ID" value="MDS0223611.1"/>
    <property type="molecule type" value="Genomic_DNA"/>
</dbReference>
<dbReference type="Pfam" id="PF08402">
    <property type="entry name" value="TOBE_2"/>
    <property type="match status" value="1"/>
</dbReference>
<dbReference type="GO" id="GO:0005524">
    <property type="term" value="F:ATP binding"/>
    <property type="evidence" value="ECO:0007669"/>
    <property type="project" value="UniProtKB-KW"/>
</dbReference>
<dbReference type="Proteomes" id="UP001253439">
    <property type="component" value="Unassembled WGS sequence"/>
</dbReference>
<evidence type="ECO:0000256" key="9">
    <source>
        <dbReference type="ARBA" id="ARBA00065962"/>
    </source>
</evidence>
<proteinExistence type="inferred from homology"/>
<keyword evidence="4 12" id="KW-0067">ATP-binding</keyword>
<dbReference type="EC" id="7.5.2.13" evidence="10"/>
<dbReference type="SUPFAM" id="SSF50331">
    <property type="entry name" value="MOP-like"/>
    <property type="match status" value="1"/>
</dbReference>
<keyword evidence="13" id="KW-1185">Reference proteome</keyword>
<evidence type="ECO:0000256" key="7">
    <source>
        <dbReference type="ARBA" id="ARBA00053454"/>
    </source>
</evidence>
<feature type="domain" description="ABC transporter" evidence="11">
    <location>
        <begin position="4"/>
        <end position="234"/>
    </location>
</feature>
<dbReference type="Gene3D" id="2.40.50.100">
    <property type="match status" value="1"/>
</dbReference>
<comment type="caution">
    <text evidence="12">The sequence shown here is derived from an EMBL/GenBank/DDBJ whole genome shotgun (WGS) entry which is preliminary data.</text>
</comment>
<organism evidence="12 13">
    <name type="scientific">Haloarcula terrestris</name>
    <dbReference type="NCBI Taxonomy" id="2950533"/>
    <lineage>
        <taxon>Archaea</taxon>
        <taxon>Methanobacteriati</taxon>
        <taxon>Methanobacteriota</taxon>
        <taxon>Stenosarchaea group</taxon>
        <taxon>Halobacteria</taxon>
        <taxon>Halobacteriales</taxon>
        <taxon>Haloarculaceae</taxon>
        <taxon>Haloarcula</taxon>
    </lineage>
</organism>
<comment type="function">
    <text evidence="7">Part of the ABC transporter complex XacGHIJK involved in the uptake of xylose and arabinose. Responsible for energy coupling to the transport system.</text>
</comment>
<comment type="subcellular location">
    <subcellularLocation>
        <location evidence="1">Cell membrane</location>
        <topology evidence="1">Peripheral membrane protein</topology>
    </subcellularLocation>
</comment>
<dbReference type="InterPro" id="IPR012340">
    <property type="entry name" value="NA-bd_OB-fold"/>
</dbReference>
<accession>A0AAE4JL14</accession>
<dbReference type="GO" id="GO:0016887">
    <property type="term" value="F:ATP hydrolysis activity"/>
    <property type="evidence" value="ECO:0007669"/>
    <property type="project" value="InterPro"/>
</dbReference>
<dbReference type="Gene3D" id="3.40.50.300">
    <property type="entry name" value="P-loop containing nucleotide triphosphate hydrolases"/>
    <property type="match status" value="1"/>
</dbReference>
<dbReference type="CDD" id="cd03301">
    <property type="entry name" value="ABC_MalK_N"/>
    <property type="match status" value="1"/>
</dbReference>
<name>A0AAE4JL14_9EURY</name>
<gene>
    <name evidence="12" type="ORF">NDI54_19915</name>
</gene>
<dbReference type="SUPFAM" id="SSF52540">
    <property type="entry name" value="P-loop containing nucleoside triphosphate hydrolases"/>
    <property type="match status" value="1"/>
</dbReference>
<dbReference type="PANTHER" id="PTHR43875:SF1">
    <property type="entry name" value="OSMOPROTECTIVE COMPOUNDS UPTAKE ATP-BINDING PROTEIN GGTA"/>
    <property type="match status" value="1"/>
</dbReference>
<dbReference type="Gene3D" id="2.40.50.140">
    <property type="entry name" value="Nucleic acid-binding proteins"/>
    <property type="match status" value="1"/>
</dbReference>
<comment type="catalytic activity">
    <reaction evidence="5">
        <text>D-xylose(out) + ATP + H2O = D-xylose(in) + ADP + phosphate + H(+)</text>
        <dbReference type="Rhea" id="RHEA:29899"/>
        <dbReference type="ChEBI" id="CHEBI:15377"/>
        <dbReference type="ChEBI" id="CHEBI:15378"/>
        <dbReference type="ChEBI" id="CHEBI:30616"/>
        <dbReference type="ChEBI" id="CHEBI:43474"/>
        <dbReference type="ChEBI" id="CHEBI:53455"/>
        <dbReference type="ChEBI" id="CHEBI:456216"/>
        <dbReference type="EC" id="7.5.2.13"/>
    </reaction>
    <physiologicalReaction direction="left-to-right" evidence="5">
        <dbReference type="Rhea" id="RHEA:29900"/>
    </physiologicalReaction>
</comment>
<evidence type="ECO:0000256" key="8">
    <source>
        <dbReference type="ARBA" id="ARBA00061029"/>
    </source>
</evidence>
<dbReference type="RefSeq" id="WP_406600212.1">
    <property type="nucleotide sequence ID" value="NZ_JAMQOM010000019.1"/>
</dbReference>
<evidence type="ECO:0000313" key="12">
    <source>
        <dbReference type="EMBL" id="MDS0223611.1"/>
    </source>
</evidence>
<evidence type="ECO:0000256" key="2">
    <source>
        <dbReference type="ARBA" id="ARBA00022448"/>
    </source>
</evidence>
<dbReference type="InterPro" id="IPR017871">
    <property type="entry name" value="ABC_transporter-like_CS"/>
</dbReference>
<dbReference type="InterPro" id="IPR027417">
    <property type="entry name" value="P-loop_NTPase"/>
</dbReference>
<comment type="subunit">
    <text evidence="9">The complex is composed of two ATP-binding proteins (XacJ and XacK), two transmembrane proteins (XacH and XacI) and a solute-binding protein (XacG).</text>
</comment>
<dbReference type="InterPro" id="IPR003593">
    <property type="entry name" value="AAA+_ATPase"/>
</dbReference>
<keyword evidence="2" id="KW-0813">Transport</keyword>
<evidence type="ECO:0000256" key="6">
    <source>
        <dbReference type="ARBA" id="ARBA00051890"/>
    </source>
</evidence>
<evidence type="ECO:0000256" key="10">
    <source>
        <dbReference type="ARBA" id="ARBA00066315"/>
    </source>
</evidence>
<dbReference type="FunFam" id="3.40.50.300:FF:000042">
    <property type="entry name" value="Maltose/maltodextrin ABC transporter, ATP-binding protein"/>
    <property type="match status" value="1"/>
</dbReference>
<keyword evidence="3" id="KW-0547">Nucleotide-binding</keyword>
<comment type="catalytic activity">
    <reaction evidence="6">
        <text>L-arabinose(out) + ATP + H2O = L-arabinose(in) + ADP + phosphate + H(+)</text>
        <dbReference type="Rhea" id="RHEA:30007"/>
        <dbReference type="ChEBI" id="CHEBI:15377"/>
        <dbReference type="ChEBI" id="CHEBI:15378"/>
        <dbReference type="ChEBI" id="CHEBI:17535"/>
        <dbReference type="ChEBI" id="CHEBI:30616"/>
        <dbReference type="ChEBI" id="CHEBI:43474"/>
        <dbReference type="ChEBI" id="CHEBI:456216"/>
        <dbReference type="EC" id="7.5.2.13"/>
    </reaction>
    <physiologicalReaction direction="left-to-right" evidence="6">
        <dbReference type="Rhea" id="RHEA:30008"/>
    </physiologicalReaction>
</comment>
<evidence type="ECO:0000256" key="1">
    <source>
        <dbReference type="ARBA" id="ARBA00004202"/>
    </source>
</evidence>
<dbReference type="PANTHER" id="PTHR43875">
    <property type="entry name" value="MALTODEXTRIN IMPORT ATP-BINDING PROTEIN MSMX"/>
    <property type="match status" value="1"/>
</dbReference>
<comment type="similarity">
    <text evidence="8">Belongs to the ABC transporter superfamily. Carbohydrate uptake transporter-1 (CUT1) (TC 3.A.1.1) family.</text>
</comment>
<reference evidence="12 13" key="1">
    <citation type="submission" date="2022-06" db="EMBL/GenBank/DDBJ databases">
        <title>Haloarcula sp. a new haloarchaeum isolate from saline soil.</title>
        <authorList>
            <person name="Strakova D."/>
            <person name="Galisteo C."/>
            <person name="Sanchez-Porro C."/>
            <person name="Ventosa A."/>
        </authorList>
    </citation>
    <scope>NUCLEOTIDE SEQUENCE [LARGE SCALE GENOMIC DNA]</scope>
    <source>
        <strain evidence="12 13">S1AR25-5A</strain>
    </source>
</reference>
<evidence type="ECO:0000256" key="4">
    <source>
        <dbReference type="ARBA" id="ARBA00022840"/>
    </source>
</evidence>